<keyword evidence="3" id="KW-0238">DNA-binding</keyword>
<organism evidence="6 7">
    <name type="scientific">Lacimonas salitolerans</name>
    <dbReference type="NCBI Taxonomy" id="1323750"/>
    <lineage>
        <taxon>Bacteria</taxon>
        <taxon>Pseudomonadati</taxon>
        <taxon>Pseudomonadota</taxon>
        <taxon>Alphaproteobacteria</taxon>
        <taxon>Rhodobacterales</taxon>
        <taxon>Paracoccaceae</taxon>
        <taxon>Lacimonas</taxon>
    </lineage>
</organism>
<sequence>MEWIEDLVAIFESESLNEAAGRRHLTQPAFTRRVRSIEDYIGVELIDRSRKPARPATTLVEQETRLRTMAQELRALVLDLRKSERHSRSRVVIGSQHAITTSILPTLIADKFDGLDITIRLRSANRSECTAMLITKEADLIVIFRSVEEISTIPEEYIEEKLISQEKLIPVCSAKVRRAIANGDLPIVAYPSDVFLGKLLETHILPSIQESFRIDARVETALTVAALQLAACDIGVAWVPETMLAQLPTASTVTAVDDLLPSTQIAVTAMRLIGKKSNVEDQVWAAIRDLRQ</sequence>
<dbReference type="SUPFAM" id="SSF46785">
    <property type="entry name" value="Winged helix' DNA-binding domain"/>
    <property type="match status" value="1"/>
</dbReference>
<dbReference type="InterPro" id="IPR005119">
    <property type="entry name" value="LysR_subst-bd"/>
</dbReference>
<dbReference type="RefSeq" id="WP_379915507.1">
    <property type="nucleotide sequence ID" value="NZ_JBHUDD010000056.1"/>
</dbReference>
<evidence type="ECO:0000313" key="6">
    <source>
        <dbReference type="EMBL" id="MFD1509889.1"/>
    </source>
</evidence>
<evidence type="ECO:0000259" key="5">
    <source>
        <dbReference type="PROSITE" id="PS50931"/>
    </source>
</evidence>
<dbReference type="Pfam" id="PF00126">
    <property type="entry name" value="HTH_1"/>
    <property type="match status" value="1"/>
</dbReference>
<protein>
    <submittedName>
        <fullName evidence="6">LysR family transcriptional regulator</fullName>
    </submittedName>
</protein>
<dbReference type="EMBL" id="JBHUDD010000056">
    <property type="protein sequence ID" value="MFD1509889.1"/>
    <property type="molecule type" value="Genomic_DNA"/>
</dbReference>
<comment type="caution">
    <text evidence="6">The sequence shown here is derived from an EMBL/GenBank/DDBJ whole genome shotgun (WGS) entry which is preliminary data.</text>
</comment>
<dbReference type="Gene3D" id="1.10.10.10">
    <property type="entry name" value="Winged helix-like DNA-binding domain superfamily/Winged helix DNA-binding domain"/>
    <property type="match status" value="1"/>
</dbReference>
<dbReference type="Gene3D" id="3.40.190.10">
    <property type="entry name" value="Periplasmic binding protein-like II"/>
    <property type="match status" value="2"/>
</dbReference>
<proteinExistence type="inferred from homology"/>
<dbReference type="SUPFAM" id="SSF53850">
    <property type="entry name" value="Periplasmic binding protein-like II"/>
    <property type="match status" value="1"/>
</dbReference>
<keyword evidence="4" id="KW-0804">Transcription</keyword>
<keyword evidence="2" id="KW-0805">Transcription regulation</keyword>
<evidence type="ECO:0000256" key="1">
    <source>
        <dbReference type="ARBA" id="ARBA00009437"/>
    </source>
</evidence>
<evidence type="ECO:0000256" key="3">
    <source>
        <dbReference type="ARBA" id="ARBA00023125"/>
    </source>
</evidence>
<dbReference type="InterPro" id="IPR000847">
    <property type="entry name" value="LysR_HTH_N"/>
</dbReference>
<dbReference type="InterPro" id="IPR036390">
    <property type="entry name" value="WH_DNA-bd_sf"/>
</dbReference>
<dbReference type="PRINTS" id="PR00039">
    <property type="entry name" value="HTHLYSR"/>
</dbReference>
<gene>
    <name evidence="6" type="ORF">ACFTOW_10780</name>
</gene>
<evidence type="ECO:0000256" key="4">
    <source>
        <dbReference type="ARBA" id="ARBA00023163"/>
    </source>
</evidence>
<reference evidence="7" key="1">
    <citation type="journal article" date="2019" name="Int. J. Syst. Evol. Microbiol.">
        <title>The Global Catalogue of Microorganisms (GCM) 10K type strain sequencing project: providing services to taxonomists for standard genome sequencing and annotation.</title>
        <authorList>
            <consortium name="The Broad Institute Genomics Platform"/>
            <consortium name="The Broad Institute Genome Sequencing Center for Infectious Disease"/>
            <person name="Wu L."/>
            <person name="Ma J."/>
        </authorList>
    </citation>
    <scope>NUCLEOTIDE SEQUENCE [LARGE SCALE GENOMIC DNA]</scope>
    <source>
        <strain evidence="7">CGMCC 1.12477</strain>
    </source>
</reference>
<accession>A0ABW4EI73</accession>
<dbReference type="PANTHER" id="PTHR30126:SF2">
    <property type="entry name" value="HTH-TYPE TRANSCRIPTIONAL REGULATOR YJIE"/>
    <property type="match status" value="1"/>
</dbReference>
<dbReference type="Pfam" id="PF03466">
    <property type="entry name" value="LysR_substrate"/>
    <property type="match status" value="1"/>
</dbReference>
<feature type="domain" description="HTH lysR-type" evidence="5">
    <location>
        <begin position="1"/>
        <end position="56"/>
    </location>
</feature>
<evidence type="ECO:0000256" key="2">
    <source>
        <dbReference type="ARBA" id="ARBA00023015"/>
    </source>
</evidence>
<keyword evidence="7" id="KW-1185">Reference proteome</keyword>
<name>A0ABW4EI73_9RHOB</name>
<evidence type="ECO:0000313" key="7">
    <source>
        <dbReference type="Proteomes" id="UP001597186"/>
    </source>
</evidence>
<dbReference type="InterPro" id="IPR036388">
    <property type="entry name" value="WH-like_DNA-bd_sf"/>
</dbReference>
<dbReference type="PANTHER" id="PTHR30126">
    <property type="entry name" value="HTH-TYPE TRANSCRIPTIONAL REGULATOR"/>
    <property type="match status" value="1"/>
</dbReference>
<comment type="similarity">
    <text evidence="1">Belongs to the LysR transcriptional regulatory family.</text>
</comment>
<dbReference type="Proteomes" id="UP001597186">
    <property type="component" value="Unassembled WGS sequence"/>
</dbReference>
<dbReference type="PROSITE" id="PS50931">
    <property type="entry name" value="HTH_LYSR"/>
    <property type="match status" value="1"/>
</dbReference>